<dbReference type="EMBL" id="SPMZ01000076">
    <property type="protein sequence ID" value="NMQ21123.1"/>
    <property type="molecule type" value="Genomic_DNA"/>
</dbReference>
<evidence type="ECO:0000259" key="3">
    <source>
        <dbReference type="Pfam" id="PF08722"/>
    </source>
</evidence>
<reference evidence="4 5" key="1">
    <citation type="submission" date="2019-03" db="EMBL/GenBank/DDBJ databases">
        <title>Metabolic reconstructions from genomes of highly enriched 'Candidatus Accumulibacter' and 'Candidatus Competibacter' bioreactor populations.</title>
        <authorList>
            <person name="Annavajhala M.K."/>
            <person name="Welles L."/>
            <person name="Abbas B."/>
            <person name="Sorokin D."/>
            <person name="Park H."/>
            <person name="Van Loosdrecht M."/>
            <person name="Chandran K."/>
        </authorList>
    </citation>
    <scope>NUCLEOTIDE SEQUENCE [LARGE SCALE GENOMIC DNA]</scope>
    <source>
        <strain evidence="4 5">SBR_G</strain>
    </source>
</reference>
<keyword evidence="4" id="KW-0255">Endonuclease</keyword>
<dbReference type="Proteomes" id="UP000760480">
    <property type="component" value="Unassembled WGS sequence"/>
</dbReference>
<evidence type="ECO:0000256" key="1">
    <source>
        <dbReference type="SAM" id="MobiDB-lite"/>
    </source>
</evidence>
<dbReference type="Pfam" id="PF08722">
    <property type="entry name" value="Tn7_TnsA-like_N"/>
    <property type="match status" value="1"/>
</dbReference>
<organism evidence="4 5">
    <name type="scientific">Candidatus Competibacter phosphatis</name>
    <dbReference type="NCBI Taxonomy" id="221280"/>
    <lineage>
        <taxon>Bacteria</taxon>
        <taxon>Pseudomonadati</taxon>
        <taxon>Pseudomonadota</taxon>
        <taxon>Gammaproteobacteria</taxon>
        <taxon>Candidatus Competibacteraceae</taxon>
        <taxon>Candidatus Competibacter</taxon>
    </lineage>
</organism>
<feature type="domain" description="TnsA endonuclease N-terminal" evidence="3">
    <location>
        <begin position="43"/>
        <end position="129"/>
    </location>
</feature>
<dbReference type="Pfam" id="PF08721">
    <property type="entry name" value="Tn7_Tnp_TnsA_C"/>
    <property type="match status" value="1"/>
</dbReference>
<gene>
    <name evidence="4" type="ORF">E4P82_19150</name>
</gene>
<evidence type="ECO:0000259" key="2">
    <source>
        <dbReference type="Pfam" id="PF08721"/>
    </source>
</evidence>
<evidence type="ECO:0000313" key="4">
    <source>
        <dbReference type="EMBL" id="NMQ21123.1"/>
    </source>
</evidence>
<dbReference type="InterPro" id="IPR014832">
    <property type="entry name" value="TnsA_C"/>
</dbReference>
<proteinExistence type="predicted"/>
<evidence type="ECO:0000313" key="5">
    <source>
        <dbReference type="Proteomes" id="UP000760480"/>
    </source>
</evidence>
<keyword evidence="5" id="KW-1185">Reference proteome</keyword>
<protein>
    <submittedName>
        <fullName evidence="4">Heteromeric transposase endonuclease subunit TnsA</fullName>
    </submittedName>
</protein>
<dbReference type="Gene3D" id="3.40.1350.10">
    <property type="match status" value="1"/>
</dbReference>
<dbReference type="InterPro" id="IPR011856">
    <property type="entry name" value="tRNA_endonuc-like_dom_sf"/>
</dbReference>
<accession>A0ABX1TSR6</accession>
<dbReference type="InterPro" id="IPR014833">
    <property type="entry name" value="TnsA_N"/>
</dbReference>
<dbReference type="RefSeq" id="WP_169250390.1">
    <property type="nucleotide sequence ID" value="NZ_SPMZ01000076.1"/>
</dbReference>
<feature type="region of interest" description="Disordered" evidence="1">
    <location>
        <begin position="219"/>
        <end position="245"/>
    </location>
</feature>
<sequence length="245" mass="27782">MVARSIPKSYRNVTGRFASVKNRNPIGFESTLEKDFFLLLEFDRRVESFEEQPVTIPYHNPEGRLCRYTPDVLVRYRPEPTGQPGGPPALCEVKYRGDLREHGAEYRPKFTAARHYARDRGWRFRVVTEREIRTPRLGNIRFLLRYRPMRVDDTDRDALLTALRAHGTATPDALLALACLNPLRHAEALATLWHLVATGQIGVDLDRLLTPYSVLRARTDGGDGGARHPANPGLVDAGEDEDDPR</sequence>
<comment type="caution">
    <text evidence="4">The sequence shown here is derived from an EMBL/GenBank/DDBJ whole genome shotgun (WGS) entry which is preliminary data.</text>
</comment>
<feature type="domain" description="TnsA endonuclease C-terminal" evidence="2">
    <location>
        <begin position="131"/>
        <end position="205"/>
    </location>
</feature>
<keyword evidence="4" id="KW-0378">Hydrolase</keyword>
<dbReference type="GO" id="GO:0004519">
    <property type="term" value="F:endonuclease activity"/>
    <property type="evidence" value="ECO:0007669"/>
    <property type="project" value="UniProtKB-KW"/>
</dbReference>
<keyword evidence="4" id="KW-0540">Nuclease</keyword>
<name>A0ABX1TSR6_9GAMM</name>